<dbReference type="PIRSF" id="PIRSF000846">
    <property type="entry name" value="ATP_adenylyltr"/>
    <property type="match status" value="1"/>
</dbReference>
<dbReference type="PANTHER" id="PTHR38420:SF1">
    <property type="entry name" value="PUTATIVE (AFU_ORTHOLOGUE AFUA_5G14690)-RELATED"/>
    <property type="match status" value="1"/>
</dbReference>
<dbReference type="InterPro" id="IPR045759">
    <property type="entry name" value="Ap4A_phos1/2_N"/>
</dbReference>
<gene>
    <name evidence="3" type="ORF">NIES46_13970</name>
</gene>
<proteinExistence type="predicted"/>
<dbReference type="Pfam" id="PF09830">
    <property type="entry name" value="ATP_transf"/>
    <property type="match status" value="1"/>
</dbReference>
<dbReference type="InterPro" id="IPR019200">
    <property type="entry name" value="ATP_adenylylTrfase_C"/>
</dbReference>
<feature type="domain" description="ATP adenylyltransferase C-terminal" evidence="1">
    <location>
        <begin position="189"/>
        <end position="296"/>
    </location>
</feature>
<dbReference type="SUPFAM" id="SSF54197">
    <property type="entry name" value="HIT-like"/>
    <property type="match status" value="1"/>
</dbReference>
<dbReference type="GeneID" id="301682279"/>
<accession>A0A5M3T3A4</accession>
<dbReference type="InterPro" id="IPR036265">
    <property type="entry name" value="HIT-like_sf"/>
</dbReference>
<feature type="domain" description="Ap4A phosphorylase 1/2 N-terminal" evidence="2">
    <location>
        <begin position="2"/>
        <end position="174"/>
    </location>
</feature>
<reference evidence="3 4" key="1">
    <citation type="journal article" date="2019" name="J Genomics">
        <title>The Draft Genome of a Hydrogen-producing Cyanobacterium, Arthrospira platensis NIES-46.</title>
        <authorList>
            <person name="Suzuki S."/>
            <person name="Yamaguchi H."/>
            <person name="Kawachi M."/>
        </authorList>
    </citation>
    <scope>NUCLEOTIDE SEQUENCE [LARGE SCALE GENOMIC DNA]</scope>
    <source>
        <strain evidence="3 4">NIES-46</strain>
    </source>
</reference>
<keyword evidence="4" id="KW-1185">Reference proteome</keyword>
<organism evidence="3 4">
    <name type="scientific">Limnospira platensis NIES-46</name>
    <dbReference type="NCBI Taxonomy" id="1236695"/>
    <lineage>
        <taxon>Bacteria</taxon>
        <taxon>Bacillati</taxon>
        <taxon>Cyanobacteriota</taxon>
        <taxon>Cyanophyceae</taxon>
        <taxon>Oscillatoriophycideae</taxon>
        <taxon>Oscillatoriales</taxon>
        <taxon>Sirenicapillariaceae</taxon>
        <taxon>Limnospira</taxon>
    </lineage>
</organism>
<dbReference type="InterPro" id="IPR009163">
    <property type="entry name" value="Ap4A_phos1/2"/>
</dbReference>
<dbReference type="PANTHER" id="PTHR38420">
    <property type="entry name" value="AP-4-A PHOSPHORYLASE II"/>
    <property type="match status" value="1"/>
</dbReference>
<dbReference type="InterPro" id="IPR043171">
    <property type="entry name" value="Ap4A_phos1/2-like"/>
</dbReference>
<comment type="caution">
    <text evidence="3">The sequence shown here is derived from an EMBL/GenBank/DDBJ whole genome shotgun (WGS) entry which is preliminary data.</text>
</comment>
<dbReference type="RefSeq" id="WP_014275771.1">
    <property type="nucleotide sequence ID" value="NZ_BIMW01000072.1"/>
</dbReference>
<dbReference type="Pfam" id="PF19327">
    <property type="entry name" value="Ap4A_phos_N"/>
    <property type="match status" value="1"/>
</dbReference>
<evidence type="ECO:0000313" key="4">
    <source>
        <dbReference type="Proteomes" id="UP000326169"/>
    </source>
</evidence>
<dbReference type="EMBL" id="BIMW01000072">
    <property type="protein sequence ID" value="GCE93347.1"/>
    <property type="molecule type" value="Genomic_DNA"/>
</dbReference>
<protein>
    <submittedName>
        <fullName evidence="3">Ap4A phosphorylase II</fullName>
    </submittedName>
</protein>
<dbReference type="Gene3D" id="3.30.428.70">
    <property type="match status" value="1"/>
</dbReference>
<sequence length="297" mass="33057">MLEPGTLLFKLQQQTARALEVGALQPISTHYQIVEQAEIPFLVRVIDNLQRKATAQPKQVTTQTVTGVEFNPFLPYDPDLFVENLSVTHVGLLNKFNVVDYHLLIVTRDFQEQDSLLTLEDFEAMWLALTEIDGLAFYNGGREAGASQRHKHLQLVPFPLIPNGLNVPIEKAIASSIFSGSIGKIPPFEFRHTLSLFEPGLVTDYKLAAQVTLAEYLKSLDFLKISINDNGKPATPYNLLATRNWLLIIPRSQETFHNISVNSLGFAGALLVGNDAQLAQLKQQQPLTILKSVAFPI</sequence>
<name>A0A5M3T3A4_LIMPL</name>
<evidence type="ECO:0000313" key="3">
    <source>
        <dbReference type="EMBL" id="GCE93347.1"/>
    </source>
</evidence>
<evidence type="ECO:0000259" key="2">
    <source>
        <dbReference type="Pfam" id="PF19327"/>
    </source>
</evidence>
<dbReference type="Proteomes" id="UP000326169">
    <property type="component" value="Unassembled WGS sequence"/>
</dbReference>
<evidence type="ECO:0000259" key="1">
    <source>
        <dbReference type="Pfam" id="PF09830"/>
    </source>
</evidence>